<geneLocation type="mitochondrion" evidence="4"/>
<dbReference type="Pfam" id="PF02213">
    <property type="entry name" value="GYF"/>
    <property type="match status" value="5"/>
</dbReference>
<feature type="compositionally biased region" description="Pro residues" evidence="1">
    <location>
        <begin position="73"/>
        <end position="91"/>
    </location>
</feature>
<dbReference type="EMBL" id="CDSF01000002">
    <property type="protein sequence ID" value="CEO94970.1"/>
    <property type="molecule type" value="Genomic_DNA"/>
</dbReference>
<dbReference type="OMA" id="ADAHWER"/>
<evidence type="ECO:0000313" key="4">
    <source>
        <dbReference type="EMBL" id="SPQ94301.1"/>
    </source>
</evidence>
<dbReference type="GO" id="GO:0005829">
    <property type="term" value="C:cytosol"/>
    <property type="evidence" value="ECO:0007669"/>
    <property type="project" value="TreeGrafter"/>
</dbReference>
<dbReference type="EMBL" id="OVEO01000002">
    <property type="protein sequence ID" value="SPQ94301.1"/>
    <property type="molecule type" value="Genomic_DNA"/>
</dbReference>
<evidence type="ECO:0000256" key="1">
    <source>
        <dbReference type="SAM" id="MobiDB-lite"/>
    </source>
</evidence>
<feature type="domain" description="GYF" evidence="2">
    <location>
        <begin position="11"/>
        <end position="59"/>
    </location>
</feature>
<keyword evidence="4" id="KW-0496">Mitochondrion</keyword>
<dbReference type="AlphaFoldDB" id="A0A0G4IIN2"/>
<dbReference type="OrthoDB" id="48509at2759"/>
<evidence type="ECO:0000313" key="5">
    <source>
        <dbReference type="Proteomes" id="UP000039324"/>
    </source>
</evidence>
<dbReference type="Gene3D" id="3.30.1490.40">
    <property type="match status" value="5"/>
</dbReference>
<dbReference type="InterPro" id="IPR035445">
    <property type="entry name" value="GYF-like_dom_sf"/>
</dbReference>
<feature type="domain" description="GYF" evidence="2">
    <location>
        <begin position="342"/>
        <end position="396"/>
    </location>
</feature>
<gene>
    <name evidence="3" type="ORF">PBRA_003783</name>
    <name evidence="4" type="ORF">PLBR_LOCUS1516</name>
</gene>
<feature type="region of interest" description="Disordered" evidence="1">
    <location>
        <begin position="65"/>
        <end position="93"/>
    </location>
</feature>
<evidence type="ECO:0000313" key="6">
    <source>
        <dbReference type="Proteomes" id="UP000290189"/>
    </source>
</evidence>
<feature type="domain" description="GYF" evidence="2">
    <location>
        <begin position="183"/>
        <end position="233"/>
    </location>
</feature>
<dbReference type="SMART" id="SM00444">
    <property type="entry name" value="GYF"/>
    <property type="match status" value="5"/>
</dbReference>
<dbReference type="PROSITE" id="PS50829">
    <property type="entry name" value="GYF"/>
    <property type="match status" value="5"/>
</dbReference>
<dbReference type="PANTHER" id="PTHR14445:SF36">
    <property type="entry name" value="FI03272P-RELATED"/>
    <property type="match status" value="1"/>
</dbReference>
<accession>A0A0G4IIN2</accession>
<dbReference type="Proteomes" id="UP000290189">
    <property type="component" value="Unassembled WGS sequence"/>
</dbReference>
<keyword evidence="5" id="KW-1185">Reference proteome</keyword>
<protein>
    <recommendedName>
        <fullName evidence="2">GYF domain-containing protein</fullName>
    </recommendedName>
</protein>
<reference evidence="3 5" key="1">
    <citation type="submission" date="2015-02" db="EMBL/GenBank/DDBJ databases">
        <authorList>
            <person name="Chooi Y.-H."/>
        </authorList>
    </citation>
    <scope>NUCLEOTIDE SEQUENCE [LARGE SCALE GENOMIC DNA]</scope>
    <source>
        <strain evidence="3">E3</strain>
    </source>
</reference>
<dbReference type="InterPro" id="IPR003169">
    <property type="entry name" value="GYF"/>
</dbReference>
<dbReference type="Proteomes" id="UP000039324">
    <property type="component" value="Unassembled WGS sequence"/>
</dbReference>
<proteinExistence type="predicted"/>
<dbReference type="PANTHER" id="PTHR14445">
    <property type="entry name" value="GRB10 INTERACTING GYF PROTEIN"/>
    <property type="match status" value="1"/>
</dbReference>
<feature type="domain" description="GYF" evidence="2">
    <location>
        <begin position="93"/>
        <end position="141"/>
    </location>
</feature>
<evidence type="ECO:0000259" key="2">
    <source>
        <dbReference type="PROSITE" id="PS50829"/>
    </source>
</evidence>
<reference evidence="4 6" key="2">
    <citation type="submission" date="2018-03" db="EMBL/GenBank/DDBJ databases">
        <authorList>
            <person name="Fogelqvist J."/>
        </authorList>
    </citation>
    <scope>NUCLEOTIDE SEQUENCE [LARGE SCALE GENOMIC DNA]</scope>
</reference>
<name>A0A0G4IIN2_PLABS</name>
<sequence length="468" mass="53337">MGGAARPEERDWQWYYVDDDGQCQGPHTHDDMADWFAVGWLRPDLLVRPSQRTVFKPLNALKPVPEFCRPQQRKPPPARSPPPPPPAPEPVETPEWMYLDENGEEQGPFPMAMMGAWFVSGHFDENVMVRPMNEQGFQLLRIHADAFRRAAAEVVPQMKHEFHVDDQRLDDEREEDTSDGQEVALWMYLDDSGEKQGPFTGTQMLTWYNAGFLDGSVRVRRKASPDETFFPIGDDAEALFTATVEEGLEETEKPSDEAAAVVRDGPDTKWFYIDDLGIEQGPYPAAHMRSWYDRGFLKPAVRIRTSDETEYTVFGNRVPCPQFAAHRPPPPVVVAPPVMVPSESWYYIDAEGHEQGPFATASMLAWKRQALLPPDLRVRCAVSGFYQPIESVDAFNDRPVANEDLVQFGGFQSHGRRFRASAASHWQDKDLPDDSAGRQMGHYFDVNAWQEQRNQQMAAQLQKKKKKR</sequence>
<dbReference type="SUPFAM" id="SSF55277">
    <property type="entry name" value="GYF domain"/>
    <property type="match status" value="5"/>
</dbReference>
<feature type="domain" description="GYF" evidence="2">
    <location>
        <begin position="267"/>
        <end position="315"/>
    </location>
</feature>
<organism evidence="3 5">
    <name type="scientific">Plasmodiophora brassicae</name>
    <name type="common">Clubroot disease agent</name>
    <dbReference type="NCBI Taxonomy" id="37360"/>
    <lineage>
        <taxon>Eukaryota</taxon>
        <taxon>Sar</taxon>
        <taxon>Rhizaria</taxon>
        <taxon>Endomyxa</taxon>
        <taxon>Phytomyxea</taxon>
        <taxon>Plasmodiophorida</taxon>
        <taxon>Plasmodiophoridae</taxon>
        <taxon>Plasmodiophora</taxon>
    </lineage>
</organism>
<evidence type="ECO:0000313" key="3">
    <source>
        <dbReference type="EMBL" id="CEO94970.1"/>
    </source>
</evidence>
<dbReference type="InterPro" id="IPR051640">
    <property type="entry name" value="GRB10-interact_GYF"/>
</dbReference>